<dbReference type="EMBL" id="PXYX01000017">
    <property type="protein sequence ID" value="PSR26942.1"/>
    <property type="molecule type" value="Genomic_DNA"/>
</dbReference>
<reference evidence="6 7" key="1">
    <citation type="journal article" date="2014" name="BMC Genomics">
        <title>Comparison of environmental and isolate Sulfobacillus genomes reveals diverse carbon, sulfur, nitrogen, and hydrogen metabolisms.</title>
        <authorList>
            <person name="Justice N.B."/>
            <person name="Norman A."/>
            <person name="Brown C.T."/>
            <person name="Singh A."/>
            <person name="Thomas B.C."/>
            <person name="Banfield J.F."/>
        </authorList>
    </citation>
    <scope>NUCLEOTIDE SEQUENCE [LARGE SCALE GENOMIC DNA]</scope>
    <source>
        <strain evidence="6">AMDSBA5</strain>
    </source>
</reference>
<dbReference type="InterPro" id="IPR004838">
    <property type="entry name" value="NHTrfase_class1_PyrdxlP-BS"/>
</dbReference>
<dbReference type="PANTHER" id="PTHR42832">
    <property type="entry name" value="AMINO ACID AMINOTRANSFERASE"/>
    <property type="match status" value="1"/>
</dbReference>
<evidence type="ECO:0000313" key="7">
    <source>
        <dbReference type="Proteomes" id="UP000242705"/>
    </source>
</evidence>
<feature type="domain" description="Aminotransferase class I/classII large" evidence="5">
    <location>
        <begin position="32"/>
        <end position="382"/>
    </location>
</feature>
<proteinExistence type="inferred from homology"/>
<organism evidence="6 7">
    <name type="scientific">Sulfobacillus thermosulfidooxidans</name>
    <dbReference type="NCBI Taxonomy" id="28034"/>
    <lineage>
        <taxon>Bacteria</taxon>
        <taxon>Bacillati</taxon>
        <taxon>Bacillota</taxon>
        <taxon>Clostridia</taxon>
        <taxon>Eubacteriales</taxon>
        <taxon>Clostridiales Family XVII. Incertae Sedis</taxon>
        <taxon>Sulfobacillus</taxon>
    </lineage>
</organism>
<dbReference type="InterPro" id="IPR004839">
    <property type="entry name" value="Aminotransferase_I/II_large"/>
</dbReference>
<comment type="caution">
    <text evidence="6">The sequence shown here is derived from an EMBL/GenBank/DDBJ whole genome shotgun (WGS) entry which is preliminary data.</text>
</comment>
<dbReference type="InterPro" id="IPR015424">
    <property type="entry name" value="PyrdxlP-dep_Trfase"/>
</dbReference>
<comment type="cofactor">
    <cofactor evidence="1 4">
        <name>pyridoxal 5'-phosphate</name>
        <dbReference type="ChEBI" id="CHEBI:597326"/>
    </cofactor>
</comment>
<accession>A0A2T2WXJ0</accession>
<evidence type="ECO:0000256" key="3">
    <source>
        <dbReference type="ARBA" id="ARBA00022679"/>
    </source>
</evidence>
<dbReference type="Pfam" id="PF00155">
    <property type="entry name" value="Aminotran_1_2"/>
    <property type="match status" value="1"/>
</dbReference>
<sequence length="393" mass="43711">MMRRASRMNKIPPYLFLELDKLIARQREMGRDVISLGIGDPDQPTASVAVEALKRAVDNPETHRYPNYLGSLDFRTSMARWYHNRFGVELDPRSEVLGLIGSKEGIAHLIWAMAEPGDIVLVPDPAYPVYYTQTILAGAEPYALPLTAERQFLPDLSAIPENVWARAKMLWLNYPNNPTGAIATRDFYEEAVQLCLKHDVLLCSDGAYLDIGFDGYQAPSILEIPGAKNIAIEFYSLSKPFNMTGWRIAAAVGNPEAIDALGTLKSNLDSGPFTAIQDAAIATLDSNPIPFIQSMNALYQERRDLAVKALNNMGIPITPPRSTFYLWFPAPFGMSSQEATNYFVQYADVVLTPGEAYGDHGRGWMRISLTIDTARLEEGLDRMARALRDHPPV</sequence>
<keyword evidence="3 4" id="KW-0808">Transferase</keyword>
<evidence type="ECO:0000256" key="1">
    <source>
        <dbReference type="ARBA" id="ARBA00001933"/>
    </source>
</evidence>
<comment type="similarity">
    <text evidence="4">Belongs to the class-I pyridoxal-phosphate-dependent aminotransferase family.</text>
</comment>
<dbReference type="Proteomes" id="UP000242705">
    <property type="component" value="Unassembled WGS sequence"/>
</dbReference>
<dbReference type="PANTHER" id="PTHR42832:SF3">
    <property type="entry name" value="L-GLUTAMINE--4-(METHYLSULFANYL)-2-OXOBUTANOATE AMINOTRANSFERASE"/>
    <property type="match status" value="1"/>
</dbReference>
<dbReference type="SUPFAM" id="SSF53383">
    <property type="entry name" value="PLP-dependent transferases"/>
    <property type="match status" value="1"/>
</dbReference>
<dbReference type="NCBIfam" id="NF006756">
    <property type="entry name" value="PRK09276.1"/>
    <property type="match status" value="1"/>
</dbReference>
<dbReference type="AlphaFoldDB" id="A0A2T2WXJ0"/>
<gene>
    <name evidence="6" type="ORF">C7B47_09400</name>
</gene>
<dbReference type="EC" id="2.6.1.-" evidence="4"/>
<evidence type="ECO:0000256" key="4">
    <source>
        <dbReference type="RuleBase" id="RU000481"/>
    </source>
</evidence>
<dbReference type="InterPro" id="IPR015422">
    <property type="entry name" value="PyrdxlP-dep_Trfase_small"/>
</dbReference>
<keyword evidence="2 4" id="KW-0032">Aminotransferase</keyword>
<dbReference type="PROSITE" id="PS00105">
    <property type="entry name" value="AA_TRANSFER_CLASS_1"/>
    <property type="match status" value="1"/>
</dbReference>
<dbReference type="Gene3D" id="3.40.640.10">
    <property type="entry name" value="Type I PLP-dependent aspartate aminotransferase-like (Major domain)"/>
    <property type="match status" value="1"/>
</dbReference>
<dbReference type="InterPro" id="IPR050881">
    <property type="entry name" value="LL-DAP_aminotransferase"/>
</dbReference>
<evidence type="ECO:0000259" key="5">
    <source>
        <dbReference type="Pfam" id="PF00155"/>
    </source>
</evidence>
<evidence type="ECO:0000256" key="2">
    <source>
        <dbReference type="ARBA" id="ARBA00022576"/>
    </source>
</evidence>
<dbReference type="CDD" id="cd00609">
    <property type="entry name" value="AAT_like"/>
    <property type="match status" value="1"/>
</dbReference>
<dbReference type="GO" id="GO:0008483">
    <property type="term" value="F:transaminase activity"/>
    <property type="evidence" value="ECO:0007669"/>
    <property type="project" value="UniProtKB-KW"/>
</dbReference>
<dbReference type="GO" id="GO:0030170">
    <property type="term" value="F:pyridoxal phosphate binding"/>
    <property type="evidence" value="ECO:0007669"/>
    <property type="project" value="InterPro"/>
</dbReference>
<dbReference type="InterPro" id="IPR015421">
    <property type="entry name" value="PyrdxlP-dep_Trfase_major"/>
</dbReference>
<dbReference type="Gene3D" id="3.90.1150.10">
    <property type="entry name" value="Aspartate Aminotransferase, domain 1"/>
    <property type="match status" value="1"/>
</dbReference>
<name>A0A2T2WXJ0_SULTH</name>
<evidence type="ECO:0000313" key="6">
    <source>
        <dbReference type="EMBL" id="PSR26942.1"/>
    </source>
</evidence>
<protein>
    <recommendedName>
        <fullName evidence="4">Aminotransferase</fullName>
        <ecNumber evidence="4">2.6.1.-</ecNumber>
    </recommendedName>
</protein>